<gene>
    <name evidence="1" type="ORF">KY290_031942</name>
</gene>
<keyword evidence="2" id="KW-1185">Reference proteome</keyword>
<comment type="caution">
    <text evidence="1">The sequence shown here is derived from an EMBL/GenBank/DDBJ whole genome shotgun (WGS) entry which is preliminary data.</text>
</comment>
<reference evidence="1 2" key="1">
    <citation type="journal article" date="2021" name="bioRxiv">
        <title>Chromosome-scale and haplotype-resolved genome assembly of a tetraploid potato cultivar.</title>
        <authorList>
            <person name="Sun H."/>
            <person name="Jiao W.-B."/>
            <person name="Krause K."/>
            <person name="Campoy J.A."/>
            <person name="Goel M."/>
            <person name="Folz-Donahue K."/>
            <person name="Kukat C."/>
            <person name="Huettel B."/>
            <person name="Schneeberger K."/>
        </authorList>
    </citation>
    <scope>NUCLEOTIDE SEQUENCE [LARGE SCALE GENOMIC DNA]</scope>
    <source>
        <strain evidence="1">SolTubOtavaFocal</strain>
        <tissue evidence="1">Leaves</tissue>
    </source>
</reference>
<protein>
    <submittedName>
        <fullName evidence="1">Uncharacterized protein</fullName>
    </submittedName>
</protein>
<dbReference type="Proteomes" id="UP000826656">
    <property type="component" value="Unassembled WGS sequence"/>
</dbReference>
<name>A0ABQ7UAP3_SOLTU</name>
<proteinExistence type="predicted"/>
<organism evidence="1 2">
    <name type="scientific">Solanum tuberosum</name>
    <name type="common">Potato</name>
    <dbReference type="NCBI Taxonomy" id="4113"/>
    <lineage>
        <taxon>Eukaryota</taxon>
        <taxon>Viridiplantae</taxon>
        <taxon>Streptophyta</taxon>
        <taxon>Embryophyta</taxon>
        <taxon>Tracheophyta</taxon>
        <taxon>Spermatophyta</taxon>
        <taxon>Magnoliopsida</taxon>
        <taxon>eudicotyledons</taxon>
        <taxon>Gunneridae</taxon>
        <taxon>Pentapetalae</taxon>
        <taxon>asterids</taxon>
        <taxon>lamiids</taxon>
        <taxon>Solanales</taxon>
        <taxon>Solanaceae</taxon>
        <taxon>Solanoideae</taxon>
        <taxon>Solaneae</taxon>
        <taxon>Solanum</taxon>
    </lineage>
</organism>
<evidence type="ECO:0000313" key="2">
    <source>
        <dbReference type="Proteomes" id="UP000826656"/>
    </source>
</evidence>
<dbReference type="EMBL" id="JAIVGD010000023">
    <property type="protein sequence ID" value="KAH0743949.1"/>
    <property type="molecule type" value="Genomic_DNA"/>
</dbReference>
<sequence>MVVACFCWVSRAHGVKDVGGGFFMSMRRRRRKELCFRCGSPEFLVEEGRWVEGSRPVGSHFDWRKEAVKGSLVHRSWHLVVRWFMDCFPLEWAGFRWVWSLAGKWVMVAVKTEKIGSFRGGCLVAGQQRGEERQVRKMGKQRLKLLLLPCHDPISRVMMTPTIPYQ</sequence>
<accession>A0ABQ7UAP3</accession>
<evidence type="ECO:0000313" key="1">
    <source>
        <dbReference type="EMBL" id="KAH0743949.1"/>
    </source>
</evidence>